<sequence>SFRRIAGFSLFWSFHVADITDNAAALIDAPKAAAFDRHHLYEDAMAMLIGTSFIALGITLYSQAMLMT</sequence>
<organism evidence="2 3">
    <name type="scientific">Brucella oryzae</name>
    <dbReference type="NCBI Taxonomy" id="335286"/>
    <lineage>
        <taxon>Bacteria</taxon>
        <taxon>Pseudomonadati</taxon>
        <taxon>Pseudomonadota</taxon>
        <taxon>Alphaproteobacteria</taxon>
        <taxon>Hyphomicrobiales</taxon>
        <taxon>Brucellaceae</taxon>
        <taxon>Brucella/Ochrobactrum group</taxon>
        <taxon>Brucella</taxon>
    </lineage>
</organism>
<name>A0A2S7IU76_9HYPH</name>
<protein>
    <submittedName>
        <fullName evidence="2">Uncharacterized protein</fullName>
    </submittedName>
</protein>
<comment type="caution">
    <text evidence="2">The sequence shown here is derived from an EMBL/GenBank/DDBJ whole genome shotgun (WGS) entry which is preliminary data.</text>
</comment>
<keyword evidence="1" id="KW-0812">Transmembrane</keyword>
<dbReference type="EMBL" id="PTRC01000129">
    <property type="protein sequence ID" value="PQA71518.1"/>
    <property type="molecule type" value="Genomic_DNA"/>
</dbReference>
<keyword evidence="3" id="KW-1185">Reference proteome</keyword>
<accession>A0A2S7IU76</accession>
<evidence type="ECO:0000313" key="3">
    <source>
        <dbReference type="Proteomes" id="UP000238493"/>
    </source>
</evidence>
<feature type="transmembrane region" description="Helical" evidence="1">
    <location>
        <begin position="44"/>
        <end position="62"/>
    </location>
</feature>
<feature type="non-terminal residue" evidence="2">
    <location>
        <position position="68"/>
    </location>
</feature>
<feature type="non-terminal residue" evidence="2">
    <location>
        <position position="1"/>
    </location>
</feature>
<proteinExistence type="predicted"/>
<dbReference type="Proteomes" id="UP000238493">
    <property type="component" value="Unassembled WGS sequence"/>
</dbReference>
<keyword evidence="1" id="KW-1133">Transmembrane helix</keyword>
<evidence type="ECO:0000256" key="1">
    <source>
        <dbReference type="SAM" id="Phobius"/>
    </source>
</evidence>
<reference evidence="2 3" key="1">
    <citation type="submission" date="2018-02" db="EMBL/GenBank/DDBJ databases">
        <title>Draft genome sequence of Ochrobactrum oryzae found in Brazil.</title>
        <authorList>
            <person name="Cerdeira L."/>
            <person name="Andrade F."/>
            <person name="Zacariotto T."/>
            <person name="Barbosa B."/>
            <person name="Santos S."/>
            <person name="Cassetari V."/>
            <person name="Lincopan N."/>
        </authorList>
    </citation>
    <scope>NUCLEOTIDE SEQUENCE [LARGE SCALE GENOMIC DNA]</scope>
    <source>
        <strain evidence="2 3">OA447</strain>
    </source>
</reference>
<keyword evidence="1" id="KW-0472">Membrane</keyword>
<dbReference type="AlphaFoldDB" id="A0A2S7IU76"/>
<evidence type="ECO:0000313" key="2">
    <source>
        <dbReference type="EMBL" id="PQA71518.1"/>
    </source>
</evidence>
<gene>
    <name evidence="2" type="ORF">C3731_21645</name>
</gene>